<dbReference type="SUPFAM" id="SSF57845">
    <property type="entry name" value="B-box zinc-binding domain"/>
    <property type="match status" value="1"/>
</dbReference>
<sequence length="518" mass="58608">MSSNLESSSMLKISSLLNEVKSIIVKQQEQVTALPCGHPCVVCQKSLPASEQDTSSHQIKSDSVSDDESEPNHNCDERLIDDVFLYDFCSSHGHILENWCCKCQVAICKNCPNKHYTHGVVVASEMFHQEMAEKLVNSNFRIESGVKLVTSVKESMTDCDEGLRLTKEAQKVGEKLKARKMHLTKQLYHIRELSRAIQEQPDSTTLQENHWQLCKVISRADEEYRNLANKIQAMCFDLAKLETKLNETYKVLQECTTPILPEEFMKNSTSWTITGEYEACKALATLNTSDHKPSGPVVVTSTSEKPIKCLSELLMRLGKGGHQMKIKLLDSFWSKETPLADCVKLEPFLKEGYGYYLLSFMGHLRECTLQNLRAKYLQEIGLRLEAASDVELFNKSPVLYCSRHVSISKKLAAEDLQTRIKAGKNLCIYVVALEDNDVDWFFAVLEKLLPEKSETEIYLPACGLTYDGVTTLLEIVAVLGRVKRLVFEKEIFSANARMNLVIRASQLNIGLEWAFTRV</sequence>
<proteinExistence type="predicted"/>
<name>A0A8B7PK67_HYAAZ</name>
<evidence type="ECO:0000313" key="3">
    <source>
        <dbReference type="RefSeq" id="XP_018025842.1"/>
    </source>
</evidence>
<evidence type="ECO:0000256" key="1">
    <source>
        <dbReference type="SAM" id="MobiDB-lite"/>
    </source>
</evidence>
<feature type="compositionally biased region" description="Polar residues" evidence="1">
    <location>
        <begin position="52"/>
        <end position="62"/>
    </location>
</feature>
<dbReference type="KEGG" id="hazt:108681332"/>
<evidence type="ECO:0000313" key="2">
    <source>
        <dbReference type="Proteomes" id="UP000694843"/>
    </source>
</evidence>
<dbReference type="Proteomes" id="UP000694843">
    <property type="component" value="Unplaced"/>
</dbReference>
<dbReference type="RefSeq" id="XP_018025842.1">
    <property type="nucleotide sequence ID" value="XM_018170353.2"/>
</dbReference>
<accession>A0A8B7PK67</accession>
<organism evidence="2 3">
    <name type="scientific">Hyalella azteca</name>
    <name type="common">Amphipod</name>
    <dbReference type="NCBI Taxonomy" id="294128"/>
    <lineage>
        <taxon>Eukaryota</taxon>
        <taxon>Metazoa</taxon>
        <taxon>Ecdysozoa</taxon>
        <taxon>Arthropoda</taxon>
        <taxon>Crustacea</taxon>
        <taxon>Multicrustacea</taxon>
        <taxon>Malacostraca</taxon>
        <taxon>Eumalacostraca</taxon>
        <taxon>Peracarida</taxon>
        <taxon>Amphipoda</taxon>
        <taxon>Senticaudata</taxon>
        <taxon>Talitrida</taxon>
        <taxon>Talitroidea</taxon>
        <taxon>Hyalellidae</taxon>
        <taxon>Hyalella</taxon>
    </lineage>
</organism>
<keyword evidence="2" id="KW-1185">Reference proteome</keyword>
<gene>
    <name evidence="3" type="primary">LOC108681332</name>
</gene>
<dbReference type="AlphaFoldDB" id="A0A8B7PK67"/>
<dbReference type="GeneID" id="108681332"/>
<feature type="region of interest" description="Disordered" evidence="1">
    <location>
        <begin position="52"/>
        <end position="73"/>
    </location>
</feature>
<protein>
    <submittedName>
        <fullName evidence="3">Uncharacterized protein LOC108681332</fullName>
    </submittedName>
</protein>
<dbReference type="OrthoDB" id="6396194at2759"/>
<reference evidence="3" key="1">
    <citation type="submission" date="2025-08" db="UniProtKB">
        <authorList>
            <consortium name="RefSeq"/>
        </authorList>
    </citation>
    <scope>IDENTIFICATION</scope>
    <source>
        <tissue evidence="3">Whole organism</tissue>
    </source>
</reference>
<dbReference type="Gene3D" id="3.30.160.60">
    <property type="entry name" value="Classic Zinc Finger"/>
    <property type="match status" value="1"/>
</dbReference>